<evidence type="ECO:0008006" key="2">
    <source>
        <dbReference type="Google" id="ProtNLM"/>
    </source>
</evidence>
<reference evidence="1" key="1">
    <citation type="submission" date="2024-05" db="EMBL/GenBank/DDBJ databases">
        <title>Pontimicrobium maritimus sp. nov., isolated form sea water.</title>
        <authorList>
            <person name="Muhammad N."/>
            <person name="Vuong T.Q."/>
            <person name="Han H.L."/>
            <person name="Kim S.-G."/>
        </authorList>
    </citation>
    <scope>NUCLEOTIDE SEQUENCE</scope>
    <source>
        <strain evidence="1">SW4</strain>
    </source>
</reference>
<proteinExistence type="predicted"/>
<name>A0AAU7BST2_9FLAO</name>
<dbReference type="PROSITE" id="PS51257">
    <property type="entry name" value="PROKAR_LIPOPROTEIN"/>
    <property type="match status" value="1"/>
</dbReference>
<evidence type="ECO:0000313" key="1">
    <source>
        <dbReference type="EMBL" id="XBG60989.1"/>
    </source>
</evidence>
<sequence length="177" mass="20643">MKKIILSCLVIFSFSCKNEDKKATEVQTPIKKEVVKDNLFKIIMEAKVKEDDKFQVFFTDDSPEESFSANKRLVKNIVGSEEFQTLEFVLPKEVLPFKFRIDLGENSYETLVEIGVIKLEYNNEVIEIDPLTLERFFQPNIYLQKTDNGFMRKTIDGRCDPFLMSTPLLIKKIELEL</sequence>
<protein>
    <recommendedName>
        <fullName evidence="2">Lipoprotein</fullName>
    </recommendedName>
</protein>
<dbReference type="EMBL" id="CP157199">
    <property type="protein sequence ID" value="XBG60989.1"/>
    <property type="molecule type" value="Genomic_DNA"/>
</dbReference>
<organism evidence="1">
    <name type="scientific">Pontimicrobium sp. SW4</name>
    <dbReference type="NCBI Taxonomy" id="3153519"/>
    <lineage>
        <taxon>Bacteria</taxon>
        <taxon>Pseudomonadati</taxon>
        <taxon>Bacteroidota</taxon>
        <taxon>Flavobacteriia</taxon>
        <taxon>Flavobacteriales</taxon>
        <taxon>Flavobacteriaceae</taxon>
        <taxon>Pontimicrobium</taxon>
    </lineage>
</organism>
<gene>
    <name evidence="1" type="ORF">ABGB03_14095</name>
</gene>
<accession>A0AAU7BST2</accession>
<dbReference type="RefSeq" id="WP_347923215.1">
    <property type="nucleotide sequence ID" value="NZ_CP157199.1"/>
</dbReference>
<dbReference type="AlphaFoldDB" id="A0AAU7BST2"/>